<dbReference type="Proteomes" id="UP000198122">
    <property type="component" value="Unassembled WGS sequence"/>
</dbReference>
<evidence type="ECO:0008006" key="5">
    <source>
        <dbReference type="Google" id="ProtNLM"/>
    </source>
</evidence>
<keyword evidence="4" id="KW-1185">Reference proteome</keyword>
<evidence type="ECO:0000313" key="4">
    <source>
        <dbReference type="Proteomes" id="UP000198122"/>
    </source>
</evidence>
<organism evidence="3 4">
    <name type="scientific">Kytococcus aerolatus</name>
    <dbReference type="NCBI Taxonomy" id="592308"/>
    <lineage>
        <taxon>Bacteria</taxon>
        <taxon>Bacillati</taxon>
        <taxon>Actinomycetota</taxon>
        <taxon>Actinomycetes</taxon>
        <taxon>Micrococcales</taxon>
        <taxon>Kytococcaceae</taxon>
        <taxon>Kytococcus</taxon>
    </lineage>
</organism>
<feature type="compositionally biased region" description="Polar residues" evidence="1">
    <location>
        <begin position="87"/>
        <end position="104"/>
    </location>
</feature>
<name>A0A212TZC2_9MICO</name>
<dbReference type="InterPro" id="IPR006311">
    <property type="entry name" value="TAT_signal"/>
</dbReference>
<protein>
    <recommendedName>
        <fullName evidence="5">Secreted protein</fullName>
    </recommendedName>
</protein>
<proteinExistence type="predicted"/>
<evidence type="ECO:0000313" key="3">
    <source>
        <dbReference type="EMBL" id="SNC71329.1"/>
    </source>
</evidence>
<dbReference type="RefSeq" id="WP_088818406.1">
    <property type="nucleotide sequence ID" value="NZ_FYEZ01000002.1"/>
</dbReference>
<reference evidence="3 4" key="1">
    <citation type="submission" date="2017-06" db="EMBL/GenBank/DDBJ databases">
        <authorList>
            <person name="Kim H.J."/>
            <person name="Triplett B.A."/>
        </authorList>
    </citation>
    <scope>NUCLEOTIDE SEQUENCE [LARGE SCALE GENOMIC DNA]</scope>
    <source>
        <strain evidence="3 4">DSM 22179</strain>
    </source>
</reference>
<feature type="region of interest" description="Disordered" evidence="1">
    <location>
        <begin position="82"/>
        <end position="104"/>
    </location>
</feature>
<feature type="signal peptide" evidence="2">
    <location>
        <begin position="1"/>
        <end position="32"/>
    </location>
</feature>
<accession>A0A212TZC2</accession>
<evidence type="ECO:0000256" key="2">
    <source>
        <dbReference type="SAM" id="SignalP"/>
    </source>
</evidence>
<sequence length="242" mass="25339">MNPNVTSRRTVAKGLTRSAPAVAVAASARAVAASAANVYCFDASLGSYSQCYAGDGYFRITNDLPSDSNGMVVGPGWRITEGERSDSTTSPHQNVTRNSLTSTFGLPTDMNAPARIANPFTVIQGEGNWQVIRVAPRYVGGVEYQGYEFTYVGPDRMTTTQPESLLGSEASAWPGYALEADVALSNDVLTGGGGYSECAVGCDSTFARFIGGYRAHFTVADGTPVSEDGSGLQTAEQTCAPA</sequence>
<keyword evidence="2" id="KW-0732">Signal</keyword>
<dbReference type="EMBL" id="FYEZ01000002">
    <property type="protein sequence ID" value="SNC71329.1"/>
    <property type="molecule type" value="Genomic_DNA"/>
</dbReference>
<feature type="chain" id="PRO_5039202399" description="Secreted protein" evidence="2">
    <location>
        <begin position="33"/>
        <end position="242"/>
    </location>
</feature>
<gene>
    <name evidence="3" type="ORF">SAMN05445756_1432</name>
</gene>
<dbReference type="AlphaFoldDB" id="A0A212TZC2"/>
<dbReference type="PROSITE" id="PS51318">
    <property type="entry name" value="TAT"/>
    <property type="match status" value="1"/>
</dbReference>
<evidence type="ECO:0000256" key="1">
    <source>
        <dbReference type="SAM" id="MobiDB-lite"/>
    </source>
</evidence>